<protein>
    <submittedName>
        <fullName evidence="2">Uncharacterized protein</fullName>
    </submittedName>
</protein>
<organism evidence="2 3">
    <name type="scientific">Spodoptera exigua</name>
    <name type="common">Beet armyworm</name>
    <name type="synonym">Noctua fulgens</name>
    <dbReference type="NCBI Taxonomy" id="7107"/>
    <lineage>
        <taxon>Eukaryota</taxon>
        <taxon>Metazoa</taxon>
        <taxon>Ecdysozoa</taxon>
        <taxon>Arthropoda</taxon>
        <taxon>Hexapoda</taxon>
        <taxon>Insecta</taxon>
        <taxon>Pterygota</taxon>
        <taxon>Neoptera</taxon>
        <taxon>Endopterygota</taxon>
        <taxon>Lepidoptera</taxon>
        <taxon>Glossata</taxon>
        <taxon>Ditrysia</taxon>
        <taxon>Noctuoidea</taxon>
        <taxon>Noctuidae</taxon>
        <taxon>Amphipyrinae</taxon>
        <taxon>Spodoptera</taxon>
    </lineage>
</organism>
<evidence type="ECO:0000313" key="3">
    <source>
        <dbReference type="Proteomes" id="UP000814243"/>
    </source>
</evidence>
<gene>
    <name evidence="2" type="ORF">HF086_006715</name>
</gene>
<keyword evidence="1" id="KW-0812">Transmembrane</keyword>
<name>A0A922M1I2_SPOEX</name>
<evidence type="ECO:0000313" key="2">
    <source>
        <dbReference type="EMBL" id="KAH9628238.1"/>
    </source>
</evidence>
<keyword evidence="1" id="KW-0472">Membrane</keyword>
<reference evidence="2" key="1">
    <citation type="journal article" date="2021" name="G3 (Bethesda)">
        <title>Genome and transcriptome analysis of the beet armyworm Spodoptera exigua reveals targets for pest control. .</title>
        <authorList>
            <person name="Simon S."/>
            <person name="Breeschoten T."/>
            <person name="Jansen H.J."/>
            <person name="Dirks R.P."/>
            <person name="Schranz M.E."/>
            <person name="Ros V.I.D."/>
        </authorList>
    </citation>
    <scope>NUCLEOTIDE SEQUENCE</scope>
    <source>
        <strain evidence="2">TB_SE_WUR_2020</strain>
    </source>
</reference>
<accession>A0A922M1I2</accession>
<dbReference type="Proteomes" id="UP000814243">
    <property type="component" value="Unassembled WGS sequence"/>
</dbReference>
<proteinExistence type="predicted"/>
<feature type="transmembrane region" description="Helical" evidence="1">
    <location>
        <begin position="44"/>
        <end position="65"/>
    </location>
</feature>
<comment type="caution">
    <text evidence="2">The sequence shown here is derived from an EMBL/GenBank/DDBJ whole genome shotgun (WGS) entry which is preliminary data.</text>
</comment>
<sequence length="80" mass="8325">MSAACGGAGTARAAWAAEADSRASLYCWAALGAHARSAPHHARALHHAALLAAYCALAAYGALLARTHHRYAETPDQESR</sequence>
<dbReference type="EMBL" id="JACEFF010000922">
    <property type="protein sequence ID" value="KAH9628238.1"/>
    <property type="molecule type" value="Genomic_DNA"/>
</dbReference>
<dbReference type="AlphaFoldDB" id="A0A922M1I2"/>
<evidence type="ECO:0000256" key="1">
    <source>
        <dbReference type="SAM" id="Phobius"/>
    </source>
</evidence>
<keyword evidence="1" id="KW-1133">Transmembrane helix</keyword>